<dbReference type="EMBL" id="CYKH01002241">
    <property type="protein sequence ID" value="CUG94379.1"/>
    <property type="molecule type" value="Genomic_DNA"/>
</dbReference>
<evidence type="ECO:0000313" key="2">
    <source>
        <dbReference type="EMBL" id="CUG94379.1"/>
    </source>
</evidence>
<feature type="region of interest" description="Disordered" evidence="1">
    <location>
        <begin position="619"/>
        <end position="640"/>
    </location>
</feature>
<dbReference type="Proteomes" id="UP000051952">
    <property type="component" value="Unassembled WGS sequence"/>
</dbReference>
<keyword evidence="3" id="KW-1185">Reference proteome</keyword>
<feature type="region of interest" description="Disordered" evidence="1">
    <location>
        <begin position="420"/>
        <end position="454"/>
    </location>
</feature>
<organism evidence="2 3">
    <name type="scientific">Bodo saltans</name>
    <name type="common">Flagellated protozoan</name>
    <dbReference type="NCBI Taxonomy" id="75058"/>
    <lineage>
        <taxon>Eukaryota</taxon>
        <taxon>Discoba</taxon>
        <taxon>Euglenozoa</taxon>
        <taxon>Kinetoplastea</taxon>
        <taxon>Metakinetoplastina</taxon>
        <taxon>Eubodonida</taxon>
        <taxon>Bodonidae</taxon>
        <taxon>Bodo</taxon>
    </lineage>
</organism>
<sequence>MSSLVDVLEKHGMRAESQLLDSNRSAFPPFAIQLHGITDAPYFSGSTRVRVFLAHPAQGTSLLREDQRDSTTNTTDDDDAVSLSRYVEVFSALHPEGNHADAQAMGETNLPVLDAVQADAAECCAPWFSGSGSFAFVDGNIMCHPDHPIKASVVAVALVDIIDRRTSMSIGCVGGCTIHLNGRNGVMSYSIRRKVRVRQQPNSDGSSSLWLSISGDALPLTTLVAEVHWGAECSSRPNAVTAKKLRALMFGAIPVEHQVRLGPCLTRSATTSQEDRRRLLYQNSAYRSMRPVDIRLTAETAKIEFDRVNGIASAQGGVVMASRDVIESLGFLVFNLRRGATLTIHGLEEIEPLPVKGVGRSATTHATSNNTVLAPTPSLAHLMLFRVVVEGNDVVVGQTVRHNWDASLLRPSFPSKSNTFRFSEDTMMDDDDDDESNHRNHSAPATTVALDDEEDDGTRAFKDLGELRAVTAMVRVFAMVPNYRKLEAEAATSSGGANNQRSSSSSASLLSRFGFDHFEPMNPTHYQVIPYAWGVVDIVAPDQPFIKCKQFEPLTLYRGKPTSEVLQALQPLLRATTTTATLRRKTKHLHDVMKQLKDDKLLPAQAMRTRLSISVNDASMHVSHPDRGGGGRGAGDAGDDELQHDRLSLQRGWLGLSRRDVTIPQVEECLEATFRAFVFE</sequence>
<dbReference type="VEuPathDB" id="TriTrypDB:BSAL_47890"/>
<proteinExistence type="predicted"/>
<reference evidence="3" key="1">
    <citation type="submission" date="2015-09" db="EMBL/GenBank/DDBJ databases">
        <authorList>
            <consortium name="Pathogen Informatics"/>
        </authorList>
    </citation>
    <scope>NUCLEOTIDE SEQUENCE [LARGE SCALE GENOMIC DNA]</scope>
    <source>
        <strain evidence="3">Lake Konstanz</strain>
    </source>
</reference>
<protein>
    <submittedName>
        <fullName evidence="2">Uncharacterized protein</fullName>
    </submittedName>
</protein>
<accession>A0A0S4K0P4</accession>
<name>A0A0S4K0P4_BODSA</name>
<dbReference type="AlphaFoldDB" id="A0A0S4K0P4"/>
<feature type="compositionally biased region" description="Acidic residues" evidence="1">
    <location>
        <begin position="426"/>
        <end position="435"/>
    </location>
</feature>
<gene>
    <name evidence="2" type="ORF">BSAL_47890</name>
</gene>
<evidence type="ECO:0000256" key="1">
    <source>
        <dbReference type="SAM" id="MobiDB-lite"/>
    </source>
</evidence>
<evidence type="ECO:0000313" key="3">
    <source>
        <dbReference type="Proteomes" id="UP000051952"/>
    </source>
</evidence>